<evidence type="ECO:0000313" key="1">
    <source>
        <dbReference type="EMBL" id="AIJ21314.1"/>
    </source>
</evidence>
<dbReference type="PATRIC" id="fig|1068978.7.peg.1288"/>
<dbReference type="HOGENOM" id="CLU_2857797_0_0_11"/>
<reference evidence="1 2" key="1">
    <citation type="submission" date="2014-07" db="EMBL/GenBank/DDBJ databases">
        <title>Whole Genome Sequence of the Amycolatopsis methanolica 239.</title>
        <authorList>
            <person name="Tang B."/>
        </authorList>
    </citation>
    <scope>NUCLEOTIDE SEQUENCE [LARGE SCALE GENOMIC DNA]</scope>
    <source>
        <strain evidence="1 2">239</strain>
    </source>
</reference>
<keyword evidence="2" id="KW-1185">Reference proteome</keyword>
<evidence type="ECO:0000313" key="2">
    <source>
        <dbReference type="Proteomes" id="UP000062973"/>
    </source>
</evidence>
<protein>
    <submittedName>
        <fullName evidence="1">Uncharacterized protein</fullName>
    </submittedName>
</protein>
<organism evidence="1 2">
    <name type="scientific">Amycolatopsis methanolica 239</name>
    <dbReference type="NCBI Taxonomy" id="1068978"/>
    <lineage>
        <taxon>Bacteria</taxon>
        <taxon>Bacillati</taxon>
        <taxon>Actinomycetota</taxon>
        <taxon>Actinomycetes</taxon>
        <taxon>Pseudonocardiales</taxon>
        <taxon>Pseudonocardiaceae</taxon>
        <taxon>Amycolatopsis</taxon>
        <taxon>Amycolatopsis methanolica group</taxon>
    </lineage>
</organism>
<dbReference type="EMBL" id="CP009110">
    <property type="protein sequence ID" value="AIJ21314.1"/>
    <property type="molecule type" value="Genomic_DNA"/>
</dbReference>
<dbReference type="KEGG" id="amq:AMETH_1222"/>
<proteinExistence type="predicted"/>
<name>A0A076MKP9_AMYME</name>
<dbReference type="AlphaFoldDB" id="A0A076MKP9"/>
<accession>A0A076MKP9</accession>
<dbReference type="Proteomes" id="UP000062973">
    <property type="component" value="Chromosome"/>
</dbReference>
<gene>
    <name evidence="1" type="ORF">AMETH_1222</name>
</gene>
<sequence>MYWLHMEKHPDLPTRIHAAFEDGSLPNDDELLVTPVLIVVVQPRLSSEFDYHVESSKTSYIGSS</sequence>